<comment type="caution">
    <text evidence="2">The sequence shown here is derived from an EMBL/GenBank/DDBJ whole genome shotgun (WGS) entry which is preliminary data.</text>
</comment>
<dbReference type="Pfam" id="PF13454">
    <property type="entry name" value="NAD_binding_9"/>
    <property type="match status" value="1"/>
</dbReference>
<reference evidence="3" key="1">
    <citation type="journal article" date="2019" name="Int. J. Syst. Evol. Microbiol.">
        <title>The Global Catalogue of Microorganisms (GCM) 10K type strain sequencing project: providing services to taxonomists for standard genome sequencing and annotation.</title>
        <authorList>
            <consortium name="The Broad Institute Genomics Platform"/>
            <consortium name="The Broad Institute Genome Sequencing Center for Infectious Disease"/>
            <person name="Wu L."/>
            <person name="Ma J."/>
        </authorList>
    </citation>
    <scope>NUCLEOTIDE SEQUENCE [LARGE SCALE GENOMIC DNA]</scope>
    <source>
        <strain evidence="3">JCM 17939</strain>
    </source>
</reference>
<dbReference type="SUPFAM" id="SSF51905">
    <property type="entry name" value="FAD/NAD(P)-binding domain"/>
    <property type="match status" value="1"/>
</dbReference>
<gene>
    <name evidence="2" type="ORF">GCM10023196_058220</name>
</gene>
<evidence type="ECO:0000313" key="2">
    <source>
        <dbReference type="EMBL" id="GAA4630918.1"/>
    </source>
</evidence>
<evidence type="ECO:0000259" key="1">
    <source>
        <dbReference type="Pfam" id="PF13454"/>
    </source>
</evidence>
<dbReference type="RefSeq" id="WP_345434267.1">
    <property type="nucleotide sequence ID" value="NZ_BAABHK010000008.1"/>
</dbReference>
<accession>A0ABP8UIR0</accession>
<dbReference type="PRINTS" id="PR00368">
    <property type="entry name" value="FADPNR"/>
</dbReference>
<dbReference type="EMBL" id="BAABHK010000008">
    <property type="protein sequence ID" value="GAA4630918.1"/>
    <property type="molecule type" value="Genomic_DNA"/>
</dbReference>
<name>A0ABP8UIR0_9ACTN</name>
<dbReference type="PANTHER" id="PTHR40254:SF1">
    <property type="entry name" value="BLR0577 PROTEIN"/>
    <property type="match status" value="1"/>
</dbReference>
<evidence type="ECO:0000313" key="3">
    <source>
        <dbReference type="Proteomes" id="UP001501442"/>
    </source>
</evidence>
<dbReference type="InterPro" id="IPR036188">
    <property type="entry name" value="FAD/NAD-bd_sf"/>
</dbReference>
<dbReference type="InterPro" id="IPR052189">
    <property type="entry name" value="L-asp_N-monooxygenase_NS-form"/>
</dbReference>
<keyword evidence="3" id="KW-1185">Reference proteome</keyword>
<dbReference type="InterPro" id="IPR038732">
    <property type="entry name" value="HpyO/CreE_NAD-binding"/>
</dbReference>
<dbReference type="Proteomes" id="UP001501442">
    <property type="component" value="Unassembled WGS sequence"/>
</dbReference>
<dbReference type="SUPFAM" id="SSF51971">
    <property type="entry name" value="Nucleotide-binding domain"/>
    <property type="match status" value="1"/>
</dbReference>
<sequence length="623" mass="68342">MGFLGRRRVVIVGAGLGGTATAIRLLQFAREPLQVVVIERRPDHRSAGVAYHRAGNHWHHVFNIQAGRMAMFREDVDDFVAWANNEADRTGWPPEWSDFAFTESGPAPRRIYGDYLACRLAEAVREAPNRVTLLEADGEVVDMAVGAGHVDVVVENYSVAHTDTASRRTTLRADHVVLATGLEERDLPFATGVMDHPSFVRHPYSEAGMERILGLRQDAVVAIIGTLLSAYDSASLLLRRGHTGKIHMISRSGLTLRTYPSDHRHHVLSLPTPRLHADRYEGRDELVQRFRDEWERACAIVAREHPAVARAVVTERVAKSWEPHLPEILARVPSSDLRALLGTYGSLLATLRVSAVPYITEFVDAAIADGGQIILSTGKVDEIVGTEAGTLKLSVSGPASPASPRTIEADLVISNFGREPNYERVGSALWRNLLRKEIAVGHRRTGLGVEVDGCGVLLGPTGARSGPISVVGVPREGDEIVRYGRTGAFTFNLAAIKNHSVGVAATVLHRLEFCYDEQADDAAKTVTDTDDREVREAFARSVLLDVHRMAARRRRDRDALTTRLEESIEAVRDAVMAKGEAPPTDRALRFVVNTAAMTKLNDLSVTPRDLRSLLGLDESPESD</sequence>
<organism evidence="2 3">
    <name type="scientific">Actinoallomurus vinaceus</name>
    <dbReference type="NCBI Taxonomy" id="1080074"/>
    <lineage>
        <taxon>Bacteria</taxon>
        <taxon>Bacillati</taxon>
        <taxon>Actinomycetota</taxon>
        <taxon>Actinomycetes</taxon>
        <taxon>Streptosporangiales</taxon>
        <taxon>Thermomonosporaceae</taxon>
        <taxon>Actinoallomurus</taxon>
    </lineage>
</organism>
<protein>
    <recommendedName>
        <fullName evidence="1">FAD-dependent urate hydroxylase HpyO/Asp monooxygenase CreE-like FAD/NAD(P)-binding domain-containing protein</fullName>
    </recommendedName>
</protein>
<feature type="domain" description="FAD-dependent urate hydroxylase HpyO/Asp monooxygenase CreE-like FAD/NAD(P)-binding" evidence="1">
    <location>
        <begin position="10"/>
        <end position="181"/>
    </location>
</feature>
<proteinExistence type="predicted"/>
<dbReference type="PANTHER" id="PTHR40254">
    <property type="entry name" value="BLR0577 PROTEIN"/>
    <property type="match status" value="1"/>
</dbReference>
<dbReference type="Gene3D" id="3.50.50.60">
    <property type="entry name" value="FAD/NAD(P)-binding domain"/>
    <property type="match status" value="1"/>
</dbReference>